<protein>
    <submittedName>
        <fullName evidence="2">Membrane protein</fullName>
    </submittedName>
</protein>
<keyword evidence="1" id="KW-0472">Membrane</keyword>
<feature type="transmembrane region" description="Helical" evidence="1">
    <location>
        <begin position="7"/>
        <end position="28"/>
    </location>
</feature>
<dbReference type="Pfam" id="PF04020">
    <property type="entry name" value="Phage_holin_4_2"/>
    <property type="match status" value="1"/>
</dbReference>
<keyword evidence="1" id="KW-1133">Transmembrane helix</keyword>
<sequence>MKAFLRAILINLLVVYLVDAVYPGFSILHDAKTLITAAVIWLLLNKIVKPIIKLFLLPINLITLNLFSWVVSLITLFLLPLIVSGVKISPYDFPGFNYQGFSVPPFHLNLFLSFLVASSFLNLFHNIIVWIIKKDSD</sequence>
<dbReference type="Proteomes" id="UP000033854">
    <property type="component" value="Unassembled WGS sequence"/>
</dbReference>
<dbReference type="InterPro" id="IPR007165">
    <property type="entry name" value="Phage_holin_4_2"/>
</dbReference>
<evidence type="ECO:0000256" key="1">
    <source>
        <dbReference type="SAM" id="Phobius"/>
    </source>
</evidence>
<evidence type="ECO:0000313" key="3">
    <source>
        <dbReference type="Proteomes" id="UP000033854"/>
    </source>
</evidence>
<feature type="transmembrane region" description="Helical" evidence="1">
    <location>
        <begin position="34"/>
        <end position="52"/>
    </location>
</feature>
<reference evidence="2 3" key="1">
    <citation type="journal article" date="2015" name="Nature">
        <title>rRNA introns, odd ribosomes, and small enigmatic genomes across a large radiation of phyla.</title>
        <authorList>
            <person name="Brown C.T."/>
            <person name="Hug L.A."/>
            <person name="Thomas B.C."/>
            <person name="Sharon I."/>
            <person name="Castelle C.J."/>
            <person name="Singh A."/>
            <person name="Wilkins M.J."/>
            <person name="Williams K.H."/>
            <person name="Banfield J.F."/>
        </authorList>
    </citation>
    <scope>NUCLEOTIDE SEQUENCE [LARGE SCALE GENOMIC DNA]</scope>
</reference>
<dbReference type="AlphaFoldDB" id="A0A0G0Z219"/>
<feature type="transmembrane region" description="Helical" evidence="1">
    <location>
        <begin position="106"/>
        <end position="132"/>
    </location>
</feature>
<name>A0A0G0Z219_9BACT</name>
<gene>
    <name evidence="2" type="ORF">UV06_C0005G0019</name>
</gene>
<evidence type="ECO:0000313" key="2">
    <source>
        <dbReference type="EMBL" id="KKS42825.1"/>
    </source>
</evidence>
<feature type="transmembrane region" description="Helical" evidence="1">
    <location>
        <begin position="64"/>
        <end position="86"/>
    </location>
</feature>
<organism evidence="2 3">
    <name type="scientific">Candidatus Collierbacteria bacterium GW2011_GWA2_42_17</name>
    <dbReference type="NCBI Taxonomy" id="1618378"/>
    <lineage>
        <taxon>Bacteria</taxon>
        <taxon>Candidatus Collieribacteriota</taxon>
    </lineage>
</organism>
<accession>A0A0G0Z219</accession>
<keyword evidence="1" id="KW-0812">Transmembrane</keyword>
<dbReference type="EMBL" id="LCDA01000005">
    <property type="protein sequence ID" value="KKS42825.1"/>
    <property type="molecule type" value="Genomic_DNA"/>
</dbReference>
<comment type="caution">
    <text evidence="2">The sequence shown here is derived from an EMBL/GenBank/DDBJ whole genome shotgun (WGS) entry which is preliminary data.</text>
</comment>
<proteinExistence type="predicted"/>